<protein>
    <recommendedName>
        <fullName evidence="2">Helicase/UvrB N-terminal domain-containing protein</fullName>
    </recommendedName>
</protein>
<reference evidence="1" key="1">
    <citation type="submission" date="2013-08" db="EMBL/GenBank/DDBJ databases">
        <authorList>
            <person name="Mendez C."/>
            <person name="Richter M."/>
            <person name="Ferrer M."/>
            <person name="Sanchez J."/>
        </authorList>
    </citation>
    <scope>NUCLEOTIDE SEQUENCE</scope>
</reference>
<dbReference type="AlphaFoldDB" id="T1D4N5"/>
<dbReference type="Gene3D" id="3.40.50.300">
    <property type="entry name" value="P-loop containing nucleotide triphosphate hydrolases"/>
    <property type="match status" value="1"/>
</dbReference>
<dbReference type="EMBL" id="AUZY01001052">
    <property type="protein sequence ID" value="EQD76469.1"/>
    <property type="molecule type" value="Genomic_DNA"/>
</dbReference>
<sequence length="74" mass="8309">MTSKLKGLKITPKKRSKETNPLKIFETLTLRGTVENIWDPQSEALRSWDAVRQKKDVVIEMNTGGGKTLIGVLL</sequence>
<comment type="caution">
    <text evidence="1">The sequence shown here is derived from an EMBL/GenBank/DDBJ whole genome shotgun (WGS) entry which is preliminary data.</text>
</comment>
<evidence type="ECO:0008006" key="2">
    <source>
        <dbReference type="Google" id="ProtNLM"/>
    </source>
</evidence>
<feature type="non-terminal residue" evidence="1">
    <location>
        <position position="74"/>
    </location>
</feature>
<accession>T1D4N5</accession>
<reference evidence="1" key="2">
    <citation type="journal article" date="2014" name="ISME J.">
        <title>Microbial stratification in low pH oxic and suboxic macroscopic growths along an acid mine drainage.</title>
        <authorList>
            <person name="Mendez-Garcia C."/>
            <person name="Mesa V."/>
            <person name="Sprenger R.R."/>
            <person name="Richter M."/>
            <person name="Diez M.S."/>
            <person name="Solano J."/>
            <person name="Bargiela R."/>
            <person name="Golyshina O.V."/>
            <person name="Manteca A."/>
            <person name="Ramos J.L."/>
            <person name="Gallego J.R."/>
            <person name="Llorente I."/>
            <person name="Martins Dos Santos V.A."/>
            <person name="Jensen O.N."/>
            <person name="Pelaez A.I."/>
            <person name="Sanchez J."/>
            <person name="Ferrer M."/>
        </authorList>
    </citation>
    <scope>NUCLEOTIDE SEQUENCE</scope>
</reference>
<dbReference type="SUPFAM" id="SSF52540">
    <property type="entry name" value="P-loop containing nucleoside triphosphate hydrolases"/>
    <property type="match status" value="1"/>
</dbReference>
<evidence type="ECO:0000313" key="1">
    <source>
        <dbReference type="EMBL" id="EQD76469.1"/>
    </source>
</evidence>
<proteinExistence type="predicted"/>
<gene>
    <name evidence="1" type="ORF">B1B_01659</name>
</gene>
<organism evidence="1">
    <name type="scientific">mine drainage metagenome</name>
    <dbReference type="NCBI Taxonomy" id="410659"/>
    <lineage>
        <taxon>unclassified sequences</taxon>
        <taxon>metagenomes</taxon>
        <taxon>ecological metagenomes</taxon>
    </lineage>
</organism>
<dbReference type="InterPro" id="IPR027417">
    <property type="entry name" value="P-loop_NTPase"/>
</dbReference>
<name>T1D4N5_9ZZZZ</name>